<protein>
    <recommendedName>
        <fullName evidence="3">Myb-like domain-containing protein</fullName>
    </recommendedName>
</protein>
<dbReference type="EMBL" id="BABT02000074">
    <property type="protein sequence ID" value="GAA96059.1"/>
    <property type="molecule type" value="Genomic_DNA"/>
</dbReference>
<name>G7DZP9_MIXOS</name>
<dbReference type="Proteomes" id="UP000009131">
    <property type="component" value="Unassembled WGS sequence"/>
</dbReference>
<gene>
    <name evidence="1" type="primary">Mo02719</name>
    <name evidence="1" type="ORF">E5Q_02719</name>
</gene>
<comment type="caution">
    <text evidence="1">The sequence shown here is derived from an EMBL/GenBank/DDBJ whole genome shotgun (WGS) entry which is preliminary data.</text>
</comment>
<evidence type="ECO:0000313" key="2">
    <source>
        <dbReference type="Proteomes" id="UP000009131"/>
    </source>
</evidence>
<proteinExistence type="predicted"/>
<dbReference type="InParanoid" id="G7DZP9"/>
<reference evidence="1 2" key="1">
    <citation type="journal article" date="2011" name="J. Gen. Appl. Microbiol.">
        <title>Draft genome sequencing of the enigmatic basidiomycete Mixia osmundae.</title>
        <authorList>
            <person name="Nishida H."/>
            <person name="Nagatsuka Y."/>
            <person name="Sugiyama J."/>
        </authorList>
    </citation>
    <scope>NUCLEOTIDE SEQUENCE [LARGE SCALE GENOMIC DNA]</scope>
    <source>
        <strain evidence="2">CBS 9802 / IAM 14324 / JCM 22182 / KY 12970</strain>
    </source>
</reference>
<evidence type="ECO:0000313" key="1">
    <source>
        <dbReference type="EMBL" id="GAA96059.1"/>
    </source>
</evidence>
<organism evidence="1 2">
    <name type="scientific">Mixia osmundae (strain CBS 9802 / IAM 14324 / JCM 22182 / KY 12970)</name>
    <dbReference type="NCBI Taxonomy" id="764103"/>
    <lineage>
        <taxon>Eukaryota</taxon>
        <taxon>Fungi</taxon>
        <taxon>Dikarya</taxon>
        <taxon>Basidiomycota</taxon>
        <taxon>Pucciniomycotina</taxon>
        <taxon>Mixiomycetes</taxon>
        <taxon>Mixiales</taxon>
        <taxon>Mixiaceae</taxon>
        <taxon>Mixia</taxon>
    </lineage>
</organism>
<dbReference type="AlphaFoldDB" id="G7DZP9"/>
<evidence type="ECO:0008006" key="3">
    <source>
        <dbReference type="Google" id="ProtNLM"/>
    </source>
</evidence>
<reference evidence="1 2" key="2">
    <citation type="journal article" date="2012" name="Open Biol.">
        <title>Characteristics of nucleosomes and linker DNA regions on the genome of the basidiomycete Mixia osmundae revealed by mono- and dinucleosome mapping.</title>
        <authorList>
            <person name="Nishida H."/>
            <person name="Kondo S."/>
            <person name="Matsumoto T."/>
            <person name="Suzuki Y."/>
            <person name="Yoshikawa H."/>
            <person name="Taylor T.D."/>
            <person name="Sugiyama J."/>
        </authorList>
    </citation>
    <scope>NUCLEOTIDE SEQUENCE [LARGE SCALE GENOMIC DNA]</scope>
    <source>
        <strain evidence="2">CBS 9802 / IAM 14324 / JCM 22182 / KY 12970</strain>
    </source>
</reference>
<dbReference type="HOGENOM" id="CLU_2004455_0_0_1"/>
<dbReference type="OrthoDB" id="1742084at2759"/>
<sequence length="143" mass="16169">MVLPGLDAREECLLAQLVASYGYKWQTISDCMVTHPLVSVQHRSRLNPDTCWECYRALLKRELDIDADQPIDATTKTKDLPSAKLANLLHARRIAELRDSIRTYEQRFTWVSFACSAAAAIADPVVFSTLYGEIDELRKAEPV</sequence>
<keyword evidence="2" id="KW-1185">Reference proteome</keyword>
<dbReference type="RefSeq" id="XP_014567902.1">
    <property type="nucleotide sequence ID" value="XM_014712416.1"/>
</dbReference>
<accession>G7DZP9</accession>